<gene>
    <name evidence="1" type="ORF">KOR42_22690</name>
</gene>
<dbReference type="AlphaFoldDB" id="A0A5C5XAJ4"/>
<dbReference type="Proteomes" id="UP000317243">
    <property type="component" value="Unassembled WGS sequence"/>
</dbReference>
<name>A0A5C5XAJ4_9PLAN</name>
<keyword evidence="2" id="KW-1185">Reference proteome</keyword>
<sequence length="245" mass="26590">MLTLTVSQNGDGSADCSISGAGGGDTLTVYAVQVGTQWDSEQTWQSQGSRVGDGDVTVNTGKGAFWFFAESDVNEISKPIYAVVLDETDSVWDQVLAAVVAKLRLLSLEAETGSIASANVQSHYIVDPKTTPGLKVGELVVVTPANGENLTNEGPMQRDDYEYPVIVAHVMAANRSQTDALKAKWSRNRERIRNAFVNQPLATADATIWGCRMGQMPLLNDPWWTGNIMCSALQFQFLSRETRGV</sequence>
<reference evidence="1 2" key="1">
    <citation type="submission" date="2019-02" db="EMBL/GenBank/DDBJ databases">
        <title>Deep-cultivation of Planctomycetes and their phenomic and genomic characterization uncovers novel biology.</title>
        <authorList>
            <person name="Wiegand S."/>
            <person name="Jogler M."/>
            <person name="Boedeker C."/>
            <person name="Pinto D."/>
            <person name="Vollmers J."/>
            <person name="Rivas-Marin E."/>
            <person name="Kohn T."/>
            <person name="Peeters S.H."/>
            <person name="Heuer A."/>
            <person name="Rast P."/>
            <person name="Oberbeckmann S."/>
            <person name="Bunk B."/>
            <person name="Jeske O."/>
            <person name="Meyerdierks A."/>
            <person name="Storesund J.E."/>
            <person name="Kallscheuer N."/>
            <person name="Luecker S."/>
            <person name="Lage O.M."/>
            <person name="Pohl T."/>
            <person name="Merkel B.J."/>
            <person name="Hornburger P."/>
            <person name="Mueller R.-W."/>
            <person name="Bruemmer F."/>
            <person name="Labrenz M."/>
            <person name="Spormann A.M."/>
            <person name="Op Den Camp H."/>
            <person name="Overmann J."/>
            <person name="Amann R."/>
            <person name="Jetten M.S.M."/>
            <person name="Mascher T."/>
            <person name="Medema M.H."/>
            <person name="Devos D.P."/>
            <person name="Kaster A.-K."/>
            <person name="Ovreas L."/>
            <person name="Rohde M."/>
            <person name="Galperin M.Y."/>
            <person name="Jogler C."/>
        </authorList>
    </citation>
    <scope>NUCLEOTIDE SEQUENCE [LARGE SCALE GENOMIC DNA]</scope>
    <source>
        <strain evidence="1 2">KOR42</strain>
    </source>
</reference>
<evidence type="ECO:0000313" key="1">
    <source>
        <dbReference type="EMBL" id="TWT58882.1"/>
    </source>
</evidence>
<organism evidence="1 2">
    <name type="scientific">Thalassoglobus neptunius</name>
    <dbReference type="NCBI Taxonomy" id="1938619"/>
    <lineage>
        <taxon>Bacteria</taxon>
        <taxon>Pseudomonadati</taxon>
        <taxon>Planctomycetota</taxon>
        <taxon>Planctomycetia</taxon>
        <taxon>Planctomycetales</taxon>
        <taxon>Planctomycetaceae</taxon>
        <taxon>Thalassoglobus</taxon>
    </lineage>
</organism>
<comment type="caution">
    <text evidence="1">The sequence shown here is derived from an EMBL/GenBank/DDBJ whole genome shotgun (WGS) entry which is preliminary data.</text>
</comment>
<accession>A0A5C5XAJ4</accession>
<dbReference type="EMBL" id="SIHI01000001">
    <property type="protein sequence ID" value="TWT58882.1"/>
    <property type="molecule type" value="Genomic_DNA"/>
</dbReference>
<evidence type="ECO:0000313" key="2">
    <source>
        <dbReference type="Proteomes" id="UP000317243"/>
    </source>
</evidence>
<proteinExistence type="predicted"/>
<protein>
    <submittedName>
        <fullName evidence="1">Uncharacterized protein</fullName>
    </submittedName>
</protein>
<dbReference type="RefSeq" id="WP_146509578.1">
    <property type="nucleotide sequence ID" value="NZ_SIHI01000001.1"/>
</dbReference>